<dbReference type="EMBL" id="JANAVB010002600">
    <property type="protein sequence ID" value="KAJ6850759.1"/>
    <property type="molecule type" value="Genomic_DNA"/>
</dbReference>
<evidence type="ECO:0000313" key="2">
    <source>
        <dbReference type="EMBL" id="KAJ6850759.1"/>
    </source>
</evidence>
<accession>A0AAX6IBZ6</accession>
<protein>
    <submittedName>
        <fullName evidence="2">Proline-rich receptor-like protein kinase PERK9</fullName>
    </submittedName>
</protein>
<evidence type="ECO:0000313" key="3">
    <source>
        <dbReference type="Proteomes" id="UP001140949"/>
    </source>
</evidence>
<feature type="compositionally biased region" description="Basic and acidic residues" evidence="1">
    <location>
        <begin position="138"/>
        <end position="148"/>
    </location>
</feature>
<comment type="caution">
    <text evidence="2">The sequence shown here is derived from an EMBL/GenBank/DDBJ whole genome shotgun (WGS) entry which is preliminary data.</text>
</comment>
<organism evidence="2 3">
    <name type="scientific">Iris pallida</name>
    <name type="common">Sweet iris</name>
    <dbReference type="NCBI Taxonomy" id="29817"/>
    <lineage>
        <taxon>Eukaryota</taxon>
        <taxon>Viridiplantae</taxon>
        <taxon>Streptophyta</taxon>
        <taxon>Embryophyta</taxon>
        <taxon>Tracheophyta</taxon>
        <taxon>Spermatophyta</taxon>
        <taxon>Magnoliopsida</taxon>
        <taxon>Liliopsida</taxon>
        <taxon>Asparagales</taxon>
        <taxon>Iridaceae</taxon>
        <taxon>Iridoideae</taxon>
        <taxon>Irideae</taxon>
        <taxon>Iris</taxon>
    </lineage>
</organism>
<dbReference type="GO" id="GO:0016301">
    <property type="term" value="F:kinase activity"/>
    <property type="evidence" value="ECO:0007669"/>
    <property type="project" value="UniProtKB-KW"/>
</dbReference>
<reference evidence="2" key="2">
    <citation type="submission" date="2023-04" db="EMBL/GenBank/DDBJ databases">
        <authorList>
            <person name="Bruccoleri R.E."/>
            <person name="Oakeley E.J."/>
            <person name="Faust A.-M."/>
            <person name="Dessus-Babus S."/>
            <person name="Altorfer M."/>
            <person name="Burckhardt D."/>
            <person name="Oertli M."/>
            <person name="Naumann U."/>
            <person name="Petersen F."/>
            <person name="Wong J."/>
        </authorList>
    </citation>
    <scope>NUCLEOTIDE SEQUENCE</scope>
    <source>
        <strain evidence="2">GSM-AAB239-AS_SAM_17_03QT</strain>
        <tissue evidence="2">Leaf</tissue>
    </source>
</reference>
<dbReference type="Proteomes" id="UP001140949">
    <property type="component" value="Unassembled WGS sequence"/>
</dbReference>
<gene>
    <name evidence="2" type="ORF">M6B38_114705</name>
</gene>
<evidence type="ECO:0000256" key="1">
    <source>
        <dbReference type="SAM" id="MobiDB-lite"/>
    </source>
</evidence>
<reference evidence="2" key="1">
    <citation type="journal article" date="2023" name="GigaByte">
        <title>Genome assembly of the bearded iris, Iris pallida Lam.</title>
        <authorList>
            <person name="Bruccoleri R.E."/>
            <person name="Oakeley E.J."/>
            <person name="Faust A.M.E."/>
            <person name="Altorfer M."/>
            <person name="Dessus-Babus S."/>
            <person name="Burckhardt D."/>
            <person name="Oertli M."/>
            <person name="Naumann U."/>
            <person name="Petersen F."/>
            <person name="Wong J."/>
        </authorList>
    </citation>
    <scope>NUCLEOTIDE SEQUENCE</scope>
    <source>
        <strain evidence="2">GSM-AAB239-AS_SAM_17_03QT</strain>
    </source>
</reference>
<keyword evidence="3" id="KW-1185">Reference proteome</keyword>
<name>A0AAX6IBZ6_IRIPA</name>
<proteinExistence type="predicted"/>
<dbReference type="AlphaFoldDB" id="A0AAX6IBZ6"/>
<keyword evidence="2" id="KW-0808">Transferase</keyword>
<keyword evidence="2" id="KW-0675">Receptor</keyword>
<feature type="compositionally biased region" description="Basic and acidic residues" evidence="1">
    <location>
        <begin position="155"/>
        <end position="170"/>
    </location>
</feature>
<feature type="region of interest" description="Disordered" evidence="1">
    <location>
        <begin position="1"/>
        <end position="23"/>
    </location>
</feature>
<feature type="region of interest" description="Disordered" evidence="1">
    <location>
        <begin position="134"/>
        <end position="170"/>
    </location>
</feature>
<sequence>MAEEGERDCRAVEAHRRRRNRRRRRWLSAPVAAEMDFLEGSEEDDRERGSARLRIWWEAEGFRGGSGAWPAVAGALQRRKRMGARGSRWRRRLVGGEVCTRLEVANRVRTADEGRKKQAALEVVYRGRVGGGRLKRWSGAERHGETRRRASKGNCRSDPKRKDEHGARPG</sequence>
<keyword evidence="2" id="KW-0418">Kinase</keyword>